<protein>
    <submittedName>
        <fullName evidence="1">Uncharacterized protein</fullName>
    </submittedName>
</protein>
<evidence type="ECO:0000313" key="1">
    <source>
        <dbReference type="EMBL" id="QAU04056.1"/>
    </source>
</evidence>
<gene>
    <name evidence="1" type="ORF">Henu6_gp44</name>
</gene>
<name>A0A410T605_9CAUD</name>
<evidence type="ECO:0000313" key="2">
    <source>
        <dbReference type="Proteomes" id="UP000289169"/>
    </source>
</evidence>
<organism evidence="1 2">
    <name type="scientific">Acinetobacter phage Henu6</name>
    <dbReference type="NCBI Taxonomy" id="2500136"/>
    <lineage>
        <taxon>Viruses</taxon>
        <taxon>Duplodnaviria</taxon>
        <taxon>Heunggongvirae</taxon>
        <taxon>Uroviricota</taxon>
        <taxon>Caudoviricetes</taxon>
        <taxon>Pantevenvirales</taxon>
        <taxon>Straboviridae</taxon>
        <taxon>Twarogvirinae</taxon>
        <taxon>Zedzedvirus</taxon>
        <taxon>Zedzedvirus zz1</taxon>
    </lineage>
</organism>
<sequence length="128" mass="15484">MKTEKHLDAIAKLVSDTKEQQRQEFLNRAQQLKNSAERETFARLSRDWIIEIFNAMGYKLDFLSKIILKIMPKRVLICMALKYCFDLKGHEMHDRYKITRVRVHNIWHYKISCKNEPETYFEQKGYLK</sequence>
<dbReference type="Proteomes" id="UP000289169">
    <property type="component" value="Segment"/>
</dbReference>
<reference evidence="1 2" key="1">
    <citation type="submission" date="2018-11" db="EMBL/GenBank/DDBJ databases">
        <authorList>
            <person name="Teng T."/>
        </authorList>
    </citation>
    <scope>NUCLEOTIDE SEQUENCE [LARGE SCALE GENOMIC DNA]</scope>
</reference>
<accession>A0A410T605</accession>
<dbReference type="EMBL" id="MK240351">
    <property type="protein sequence ID" value="QAU04056.1"/>
    <property type="molecule type" value="Genomic_DNA"/>
</dbReference>
<proteinExistence type="predicted"/>